<keyword evidence="3" id="KW-0687">Ribonucleoprotein</keyword>
<dbReference type="Gene3D" id="3.30.1390.10">
    <property type="match status" value="1"/>
</dbReference>
<evidence type="ECO:0000313" key="8">
    <source>
        <dbReference type="Proteomes" id="UP000014760"/>
    </source>
</evidence>
<evidence type="ECO:0008006" key="9">
    <source>
        <dbReference type="Google" id="ProtNLM"/>
    </source>
</evidence>
<feature type="domain" description="Large ribosomal subunit protein bL12 C-terminal" evidence="4">
    <location>
        <begin position="127"/>
        <end position="193"/>
    </location>
</feature>
<reference evidence="8" key="1">
    <citation type="submission" date="2012-12" db="EMBL/GenBank/DDBJ databases">
        <authorList>
            <person name="Hellsten U."/>
            <person name="Grimwood J."/>
            <person name="Chapman J.A."/>
            <person name="Shapiro H."/>
            <person name="Aerts A."/>
            <person name="Otillar R.P."/>
            <person name="Terry A.Y."/>
            <person name="Boore J.L."/>
            <person name="Simakov O."/>
            <person name="Marletaz F."/>
            <person name="Cho S.-J."/>
            <person name="Edsinger-Gonzales E."/>
            <person name="Havlak P."/>
            <person name="Kuo D.-H."/>
            <person name="Larsson T."/>
            <person name="Lv J."/>
            <person name="Arendt D."/>
            <person name="Savage R."/>
            <person name="Osoegawa K."/>
            <person name="de Jong P."/>
            <person name="Lindberg D.R."/>
            <person name="Seaver E.C."/>
            <person name="Weisblat D.A."/>
            <person name="Putnam N.H."/>
            <person name="Grigoriev I.V."/>
            <person name="Rokhsar D.S."/>
        </authorList>
    </citation>
    <scope>NUCLEOTIDE SEQUENCE</scope>
    <source>
        <strain evidence="8">I ESC-2004</strain>
    </source>
</reference>
<evidence type="ECO:0000256" key="3">
    <source>
        <dbReference type="ARBA" id="ARBA00023274"/>
    </source>
</evidence>
<dbReference type="OMA" id="LEDKWGV"/>
<organism evidence="6">
    <name type="scientific">Capitella teleta</name>
    <name type="common">Polychaete worm</name>
    <dbReference type="NCBI Taxonomy" id="283909"/>
    <lineage>
        <taxon>Eukaryota</taxon>
        <taxon>Metazoa</taxon>
        <taxon>Spiralia</taxon>
        <taxon>Lophotrochozoa</taxon>
        <taxon>Annelida</taxon>
        <taxon>Polychaeta</taxon>
        <taxon>Sedentaria</taxon>
        <taxon>Scolecida</taxon>
        <taxon>Capitellidae</taxon>
        <taxon>Capitella</taxon>
    </lineage>
</organism>
<feature type="domain" description="Large ribosomal subunit protein bL12 oligomerization" evidence="5">
    <location>
        <begin position="62"/>
        <end position="108"/>
    </location>
</feature>
<dbReference type="EnsemblMetazoa" id="CapteT152560">
    <property type="protein sequence ID" value="CapteP152560"/>
    <property type="gene ID" value="CapteG152560"/>
</dbReference>
<dbReference type="InterPro" id="IPR008932">
    <property type="entry name" value="Ribosomal_bL12_oligo"/>
</dbReference>
<dbReference type="GO" id="GO:0003729">
    <property type="term" value="F:mRNA binding"/>
    <property type="evidence" value="ECO:0007669"/>
    <property type="project" value="TreeGrafter"/>
</dbReference>
<name>R7TGV0_CAPTE</name>
<keyword evidence="8" id="KW-1185">Reference proteome</keyword>
<dbReference type="InterPro" id="IPR013823">
    <property type="entry name" value="Ribosomal_bL12_C"/>
</dbReference>
<dbReference type="PANTHER" id="PTHR45987:SF4">
    <property type="entry name" value="LARGE RIBOSOMAL SUBUNIT PROTEIN BL12M"/>
    <property type="match status" value="1"/>
</dbReference>
<gene>
    <name evidence="6" type="ORF">CAPTEDRAFT_152560</name>
</gene>
<dbReference type="EMBL" id="KB310021">
    <property type="protein sequence ID" value="ELT92717.1"/>
    <property type="molecule type" value="Genomic_DNA"/>
</dbReference>
<dbReference type="PANTHER" id="PTHR45987">
    <property type="entry name" value="39S RIBOSOMAL PROTEIN L12"/>
    <property type="match status" value="1"/>
</dbReference>
<evidence type="ECO:0000313" key="6">
    <source>
        <dbReference type="EMBL" id="ELT92717.1"/>
    </source>
</evidence>
<dbReference type="InterPro" id="IPR036235">
    <property type="entry name" value="Ribosomal_bL12_oligo_N_sf"/>
</dbReference>
<comment type="similarity">
    <text evidence="1">Belongs to the bacterial ribosomal protein bL12 family.</text>
</comment>
<reference evidence="7" key="3">
    <citation type="submission" date="2015-06" db="UniProtKB">
        <authorList>
            <consortium name="EnsemblMetazoa"/>
        </authorList>
    </citation>
    <scope>IDENTIFICATION</scope>
</reference>
<dbReference type="HOGENOM" id="CLU_086499_0_2_1"/>
<dbReference type="Pfam" id="PF16320">
    <property type="entry name" value="Ribosomal_L12_N"/>
    <property type="match status" value="1"/>
</dbReference>
<dbReference type="GO" id="GO:0005762">
    <property type="term" value="C:mitochondrial large ribosomal subunit"/>
    <property type="evidence" value="ECO:0007669"/>
    <property type="project" value="TreeGrafter"/>
</dbReference>
<protein>
    <recommendedName>
        <fullName evidence="9">Ribosomal protein L7/L12 C-terminal domain-containing protein</fullName>
    </recommendedName>
</protein>
<evidence type="ECO:0000256" key="2">
    <source>
        <dbReference type="ARBA" id="ARBA00022980"/>
    </source>
</evidence>
<dbReference type="SUPFAM" id="SSF54736">
    <property type="entry name" value="ClpS-like"/>
    <property type="match status" value="1"/>
</dbReference>
<dbReference type="FunCoup" id="R7TGV0">
    <property type="interactions" value="1489"/>
</dbReference>
<evidence type="ECO:0000256" key="1">
    <source>
        <dbReference type="ARBA" id="ARBA00007197"/>
    </source>
</evidence>
<evidence type="ECO:0000313" key="7">
    <source>
        <dbReference type="EnsemblMetazoa" id="CapteP152560"/>
    </source>
</evidence>
<sequence>MQSTSSKLTYLIKFSQRLSRLSSSARVQTSRVVPASFVRLCSADAAIAPPHVEGADKTYPPKIHKIVEDISQLTLIEVADLNALLKKTLNIADAPVMSMSAVPNAAGAGASQEEAVEEKPVEKMAYKVRLTKFDTAKKVALIKQIKGLIEGMNLVQAKKFVESVPTDVKSDLSKVEAEELQKLLEGAGGTVELI</sequence>
<keyword evidence="2" id="KW-0689">Ribosomal protein</keyword>
<dbReference type="Proteomes" id="UP000014760">
    <property type="component" value="Unassembled WGS sequence"/>
</dbReference>
<dbReference type="OrthoDB" id="250175at2759"/>
<dbReference type="Gene3D" id="1.20.5.710">
    <property type="entry name" value="Single helix bin"/>
    <property type="match status" value="1"/>
</dbReference>
<dbReference type="InterPro" id="IPR014719">
    <property type="entry name" value="Ribosomal_bL12_C/ClpS-like"/>
</dbReference>
<evidence type="ECO:0000259" key="4">
    <source>
        <dbReference type="Pfam" id="PF00542"/>
    </source>
</evidence>
<dbReference type="GO" id="GO:0003735">
    <property type="term" value="F:structural constituent of ribosome"/>
    <property type="evidence" value="ECO:0007669"/>
    <property type="project" value="InterPro"/>
</dbReference>
<proteinExistence type="inferred from homology"/>
<reference evidence="6 8" key="2">
    <citation type="journal article" date="2013" name="Nature">
        <title>Insights into bilaterian evolution from three spiralian genomes.</title>
        <authorList>
            <person name="Simakov O."/>
            <person name="Marletaz F."/>
            <person name="Cho S.J."/>
            <person name="Edsinger-Gonzales E."/>
            <person name="Havlak P."/>
            <person name="Hellsten U."/>
            <person name="Kuo D.H."/>
            <person name="Larsson T."/>
            <person name="Lv J."/>
            <person name="Arendt D."/>
            <person name="Savage R."/>
            <person name="Osoegawa K."/>
            <person name="de Jong P."/>
            <person name="Grimwood J."/>
            <person name="Chapman J.A."/>
            <person name="Shapiro H."/>
            <person name="Aerts A."/>
            <person name="Otillar R.P."/>
            <person name="Terry A.Y."/>
            <person name="Boore J.L."/>
            <person name="Grigoriev I.V."/>
            <person name="Lindberg D.R."/>
            <person name="Seaver E.C."/>
            <person name="Weisblat D.A."/>
            <person name="Putnam N.H."/>
            <person name="Rokhsar D.S."/>
        </authorList>
    </citation>
    <scope>NUCLEOTIDE SEQUENCE</scope>
    <source>
        <strain evidence="6 8">I ESC-2004</strain>
    </source>
</reference>
<evidence type="ECO:0000259" key="5">
    <source>
        <dbReference type="Pfam" id="PF16320"/>
    </source>
</evidence>
<dbReference type="FunFam" id="3.30.1390.10:FF:000001">
    <property type="entry name" value="50S ribosomal protein L7/L12"/>
    <property type="match status" value="1"/>
</dbReference>
<accession>R7TGV0</accession>
<dbReference type="EMBL" id="AMQN01013183">
    <property type="status" value="NOT_ANNOTATED_CDS"/>
    <property type="molecule type" value="Genomic_DNA"/>
</dbReference>
<dbReference type="SUPFAM" id="SSF48300">
    <property type="entry name" value="Ribosomal protein L7/12, oligomerisation (N-terminal) domain"/>
    <property type="match status" value="1"/>
</dbReference>
<dbReference type="STRING" id="283909.R7TGV0"/>
<dbReference type="GO" id="GO:0006412">
    <property type="term" value="P:translation"/>
    <property type="evidence" value="ECO:0007669"/>
    <property type="project" value="InterPro"/>
</dbReference>
<dbReference type="Pfam" id="PF00542">
    <property type="entry name" value="Ribosomal_L12"/>
    <property type="match status" value="1"/>
</dbReference>
<dbReference type="InterPro" id="IPR000206">
    <property type="entry name" value="Ribosomal_bL12"/>
</dbReference>
<dbReference type="AlphaFoldDB" id="R7TGV0"/>